<keyword evidence="8" id="KW-0902">Two-component regulatory system</keyword>
<feature type="region of interest" description="Disordered" evidence="9">
    <location>
        <begin position="412"/>
        <end position="472"/>
    </location>
</feature>
<keyword evidence="10" id="KW-0472">Membrane</keyword>
<keyword evidence="7" id="KW-0067">ATP-binding</keyword>
<evidence type="ECO:0000313" key="14">
    <source>
        <dbReference type="Proteomes" id="UP000199700"/>
    </source>
</evidence>
<organism evidence="13 14">
    <name type="scientific">Brevibacterium sandarakinum</name>
    <dbReference type="NCBI Taxonomy" id="629680"/>
    <lineage>
        <taxon>Bacteria</taxon>
        <taxon>Bacillati</taxon>
        <taxon>Actinomycetota</taxon>
        <taxon>Actinomycetes</taxon>
        <taxon>Micrococcales</taxon>
        <taxon>Brevibacteriaceae</taxon>
        <taxon>Brevibacterium</taxon>
    </lineage>
</organism>
<dbReference type="GO" id="GO:0000155">
    <property type="term" value="F:phosphorelay sensor kinase activity"/>
    <property type="evidence" value="ECO:0007669"/>
    <property type="project" value="InterPro"/>
</dbReference>
<evidence type="ECO:0000256" key="7">
    <source>
        <dbReference type="ARBA" id="ARBA00022840"/>
    </source>
</evidence>
<evidence type="ECO:0000256" key="1">
    <source>
        <dbReference type="ARBA" id="ARBA00000085"/>
    </source>
</evidence>
<dbReference type="CDD" id="cd16917">
    <property type="entry name" value="HATPase_UhpB-NarQ-NarX-like"/>
    <property type="match status" value="1"/>
</dbReference>
<dbReference type="EC" id="2.7.13.3" evidence="2"/>
<dbReference type="PANTHER" id="PTHR24421:SF10">
    <property type="entry name" value="NITRATE_NITRITE SENSOR PROTEIN NARQ"/>
    <property type="match status" value="1"/>
</dbReference>
<dbReference type="SUPFAM" id="SSF55874">
    <property type="entry name" value="ATPase domain of HSP90 chaperone/DNA topoisomerase II/histidine kinase"/>
    <property type="match status" value="1"/>
</dbReference>
<dbReference type="AlphaFoldDB" id="A0A1H1LNK0"/>
<keyword evidence="4" id="KW-0808">Transferase</keyword>
<sequence length="472" mass="50881">MLFSKLFDRFLPPDRRFNPEALAWVAVILAAIVMLAVESSIAVGVHEAPVALAFIVVVIHAGSMPLSMLRPLFGAIVSVIACGVLPLLGPYLSGAPWPWMVPMMITQILIILIIGLRAHWGVALAALLASIAISAAAAVFGYLQYPESRPDSSIVNIVVFSCIAGGFYVAAVIVQQWHLIRSQLLQEQENTAEEHSKRVVVEEKSRIARELHDIVAHSMSIINIQASSAPFRHPSIDADVEKEFEDISVSARNALTEMRGLLSVLRNDDSSQQLAPQPKFYEIEGLVKKAQQAGVNVTMERSGGPLDRSLRDSTGLAGYRIVQEALSNAIRHATESQIHIKVDSDGTALWINVVNTAGQGPSEAAKNEIHRHQGLIGMRERAASVGGELRTGGRNDGSFEVEAVLPLAVADAHKADSHQADSHKSDSRKADWPKADAPDSDSHKPDGREVGADNRAAGDTSDQAQGDERSNA</sequence>
<accession>A0A1H1LNK0</accession>
<feature type="transmembrane region" description="Helical" evidence="10">
    <location>
        <begin position="48"/>
        <end position="66"/>
    </location>
</feature>
<dbReference type="GO" id="GO:0005524">
    <property type="term" value="F:ATP binding"/>
    <property type="evidence" value="ECO:0007669"/>
    <property type="project" value="UniProtKB-KW"/>
</dbReference>
<dbReference type="PANTHER" id="PTHR24421">
    <property type="entry name" value="NITRATE/NITRITE SENSOR PROTEIN NARX-RELATED"/>
    <property type="match status" value="1"/>
</dbReference>
<feature type="transmembrane region" description="Helical" evidence="10">
    <location>
        <begin position="154"/>
        <end position="174"/>
    </location>
</feature>
<dbReference type="OrthoDB" id="227596at2"/>
<evidence type="ECO:0000256" key="10">
    <source>
        <dbReference type="SAM" id="Phobius"/>
    </source>
</evidence>
<evidence type="ECO:0000256" key="8">
    <source>
        <dbReference type="ARBA" id="ARBA00023012"/>
    </source>
</evidence>
<keyword evidence="10" id="KW-1133">Transmembrane helix</keyword>
<feature type="transmembrane region" description="Helical" evidence="10">
    <location>
        <begin position="21"/>
        <end position="42"/>
    </location>
</feature>
<dbReference type="Pfam" id="PF07730">
    <property type="entry name" value="HisKA_3"/>
    <property type="match status" value="1"/>
</dbReference>
<dbReference type="STRING" id="629680.SAMN04489751_0363"/>
<comment type="catalytic activity">
    <reaction evidence="1">
        <text>ATP + protein L-histidine = ADP + protein N-phospho-L-histidine.</text>
        <dbReference type="EC" id="2.7.13.3"/>
    </reaction>
</comment>
<feature type="transmembrane region" description="Helical" evidence="10">
    <location>
        <begin position="73"/>
        <end position="93"/>
    </location>
</feature>
<dbReference type="InterPro" id="IPR050482">
    <property type="entry name" value="Sensor_HK_TwoCompSys"/>
</dbReference>
<reference evidence="13" key="1">
    <citation type="submission" date="2016-10" db="EMBL/GenBank/DDBJ databases">
        <authorList>
            <person name="Varghese N."/>
            <person name="Submissions S."/>
        </authorList>
    </citation>
    <scope>NUCLEOTIDE SEQUENCE [LARGE SCALE GENOMIC DNA]</scope>
    <source>
        <strain evidence="13">DSM 22082</strain>
    </source>
</reference>
<dbReference type="RefSeq" id="WP_157691297.1">
    <property type="nucleotide sequence ID" value="NZ_LT629739.1"/>
</dbReference>
<evidence type="ECO:0000256" key="9">
    <source>
        <dbReference type="SAM" id="MobiDB-lite"/>
    </source>
</evidence>
<dbReference type="GO" id="GO:0016020">
    <property type="term" value="C:membrane"/>
    <property type="evidence" value="ECO:0007669"/>
    <property type="project" value="InterPro"/>
</dbReference>
<evidence type="ECO:0000259" key="12">
    <source>
        <dbReference type="Pfam" id="PF07730"/>
    </source>
</evidence>
<keyword evidence="6 13" id="KW-0418">Kinase</keyword>
<dbReference type="EMBL" id="LT629739">
    <property type="protein sequence ID" value="SDR76164.1"/>
    <property type="molecule type" value="Genomic_DNA"/>
</dbReference>
<keyword evidence="10" id="KW-0812">Transmembrane</keyword>
<evidence type="ECO:0000259" key="11">
    <source>
        <dbReference type="Pfam" id="PF02518"/>
    </source>
</evidence>
<evidence type="ECO:0000256" key="6">
    <source>
        <dbReference type="ARBA" id="ARBA00022777"/>
    </source>
</evidence>
<dbReference type="InterPro" id="IPR011712">
    <property type="entry name" value="Sig_transdc_His_kin_sub3_dim/P"/>
</dbReference>
<feature type="transmembrane region" description="Helical" evidence="10">
    <location>
        <begin position="99"/>
        <end position="116"/>
    </location>
</feature>
<feature type="transmembrane region" description="Helical" evidence="10">
    <location>
        <begin position="123"/>
        <end position="142"/>
    </location>
</feature>
<dbReference type="GO" id="GO:0046983">
    <property type="term" value="F:protein dimerization activity"/>
    <property type="evidence" value="ECO:0007669"/>
    <property type="project" value="InterPro"/>
</dbReference>
<evidence type="ECO:0000256" key="5">
    <source>
        <dbReference type="ARBA" id="ARBA00022741"/>
    </source>
</evidence>
<dbReference type="InterPro" id="IPR036890">
    <property type="entry name" value="HATPase_C_sf"/>
</dbReference>
<evidence type="ECO:0000256" key="2">
    <source>
        <dbReference type="ARBA" id="ARBA00012438"/>
    </source>
</evidence>
<dbReference type="Gene3D" id="3.30.565.10">
    <property type="entry name" value="Histidine kinase-like ATPase, C-terminal domain"/>
    <property type="match status" value="1"/>
</dbReference>
<dbReference type="Pfam" id="PF02518">
    <property type="entry name" value="HATPase_c"/>
    <property type="match status" value="1"/>
</dbReference>
<keyword evidence="14" id="KW-1185">Reference proteome</keyword>
<feature type="domain" description="Signal transduction histidine kinase subgroup 3 dimerisation and phosphoacceptor" evidence="12">
    <location>
        <begin position="203"/>
        <end position="268"/>
    </location>
</feature>
<evidence type="ECO:0000256" key="3">
    <source>
        <dbReference type="ARBA" id="ARBA00022553"/>
    </source>
</evidence>
<proteinExistence type="predicted"/>
<evidence type="ECO:0000256" key="4">
    <source>
        <dbReference type="ARBA" id="ARBA00022679"/>
    </source>
</evidence>
<keyword evidence="5" id="KW-0547">Nucleotide-binding</keyword>
<protein>
    <recommendedName>
        <fullName evidence="2">histidine kinase</fullName>
        <ecNumber evidence="2">2.7.13.3</ecNumber>
    </recommendedName>
</protein>
<dbReference type="InterPro" id="IPR003594">
    <property type="entry name" value="HATPase_dom"/>
</dbReference>
<dbReference type="Proteomes" id="UP000199700">
    <property type="component" value="Chromosome"/>
</dbReference>
<evidence type="ECO:0000313" key="13">
    <source>
        <dbReference type="EMBL" id="SDR76164.1"/>
    </source>
</evidence>
<keyword evidence="3" id="KW-0597">Phosphoprotein</keyword>
<dbReference type="Gene3D" id="1.20.5.1930">
    <property type="match status" value="1"/>
</dbReference>
<gene>
    <name evidence="13" type="ORF">SAMN04489751_0363</name>
</gene>
<feature type="compositionally biased region" description="Basic and acidic residues" evidence="9">
    <location>
        <begin position="412"/>
        <end position="452"/>
    </location>
</feature>
<name>A0A1H1LNK0_BRESA</name>
<feature type="domain" description="Histidine kinase/HSP90-like ATPase" evidence="11">
    <location>
        <begin position="319"/>
        <end position="407"/>
    </location>
</feature>